<evidence type="ECO:0000256" key="2">
    <source>
        <dbReference type="ARBA" id="ARBA00009731"/>
    </source>
</evidence>
<dbReference type="EMBL" id="RHFK02000009">
    <property type="protein sequence ID" value="TWW71488.1"/>
    <property type="molecule type" value="Genomic_DNA"/>
</dbReference>
<evidence type="ECO:0000313" key="11">
    <source>
        <dbReference type="Proteomes" id="UP000324091"/>
    </source>
</evidence>
<evidence type="ECO:0000256" key="5">
    <source>
        <dbReference type="ARBA" id="ARBA00022824"/>
    </source>
</evidence>
<evidence type="ECO:0000313" key="10">
    <source>
        <dbReference type="EMBL" id="TWW71488.1"/>
    </source>
</evidence>
<dbReference type="AlphaFoldDB" id="A0A5C6NXE9"/>
<dbReference type="InterPro" id="IPR013969">
    <property type="entry name" value="Oligosacch_biosynth_Alg14"/>
</dbReference>
<reference evidence="10 11" key="1">
    <citation type="submission" date="2019-04" db="EMBL/GenBank/DDBJ databases">
        <title>Chromosome genome assembly for Takifugu flavidus.</title>
        <authorList>
            <person name="Xiao S."/>
        </authorList>
    </citation>
    <scope>NUCLEOTIDE SEQUENCE [LARGE SCALE GENOMIC DNA]</scope>
    <source>
        <strain evidence="10">HTHZ2018</strain>
        <tissue evidence="10">Muscle</tissue>
    </source>
</reference>
<comment type="caution">
    <text evidence="10">The sequence shown here is derived from an EMBL/GenBank/DDBJ whole genome shotgun (WGS) entry which is preliminary data.</text>
</comment>
<feature type="region of interest" description="Disordered" evidence="8">
    <location>
        <begin position="1"/>
        <end position="30"/>
    </location>
</feature>
<dbReference type="PANTHER" id="PTHR12154">
    <property type="entry name" value="GLYCOSYL TRANSFERASE-RELATED"/>
    <property type="match status" value="1"/>
</dbReference>
<gene>
    <name evidence="10" type="ORF">D4764_17G0009710</name>
</gene>
<dbReference type="PANTHER" id="PTHR12154:SF4">
    <property type="entry name" value="UDP-N-ACETYLGLUCOSAMINE TRANSFERASE SUBUNIT ALG14 HOMOLOG"/>
    <property type="match status" value="1"/>
</dbReference>
<evidence type="ECO:0000256" key="8">
    <source>
        <dbReference type="SAM" id="MobiDB-lite"/>
    </source>
</evidence>
<feature type="compositionally biased region" description="Basic and acidic residues" evidence="8">
    <location>
        <begin position="16"/>
        <end position="30"/>
    </location>
</feature>
<comment type="similarity">
    <text evidence="2">Belongs to the ALG14 family.</text>
</comment>
<feature type="compositionally biased region" description="Polar residues" evidence="8">
    <location>
        <begin position="1"/>
        <end position="13"/>
    </location>
</feature>
<accession>A0A5C6NXE9</accession>
<evidence type="ECO:0000256" key="4">
    <source>
        <dbReference type="ARBA" id="ARBA00022692"/>
    </source>
</evidence>
<sequence length="237" mass="26785">MTVNEVPSQNPVRRSTWREDVVTSRQEKKTRLENHNRLREQGRTTETKMALLVGLSALSFLLMLVSFRLYVVLKAGRNCPFRAKESFAVVIVAGSGGHTSEVLRLTGSLSSAFSPRYYVVADTDRMSEEKISTFENSRGESTSQVQRVALLPANCYLHPFILHSKQSGPQTRLEVHLHSDGDGHNQECLRDSCVQVQERSSQSRPMNPVKQVLTISHGLHPPGQLERICENIRTFQW</sequence>
<dbReference type="Proteomes" id="UP000324091">
    <property type="component" value="Chromosome 17"/>
</dbReference>
<keyword evidence="4 9" id="KW-0812">Transmembrane</keyword>
<keyword evidence="11" id="KW-1185">Reference proteome</keyword>
<name>A0A5C6NXE9_9TELE</name>
<dbReference type="GO" id="GO:0043541">
    <property type="term" value="C:UDP-N-acetylglucosamine transferase complex"/>
    <property type="evidence" value="ECO:0007669"/>
    <property type="project" value="TreeGrafter"/>
</dbReference>
<evidence type="ECO:0000256" key="7">
    <source>
        <dbReference type="ARBA" id="ARBA00023136"/>
    </source>
</evidence>
<dbReference type="Pfam" id="PF08660">
    <property type="entry name" value="Alg14"/>
    <property type="match status" value="1"/>
</dbReference>
<keyword evidence="7 9" id="KW-0472">Membrane</keyword>
<organism evidence="10 11">
    <name type="scientific">Takifugu flavidus</name>
    <name type="common">sansaifugu</name>
    <dbReference type="NCBI Taxonomy" id="433684"/>
    <lineage>
        <taxon>Eukaryota</taxon>
        <taxon>Metazoa</taxon>
        <taxon>Chordata</taxon>
        <taxon>Craniata</taxon>
        <taxon>Vertebrata</taxon>
        <taxon>Euteleostomi</taxon>
        <taxon>Actinopterygii</taxon>
        <taxon>Neopterygii</taxon>
        <taxon>Teleostei</taxon>
        <taxon>Neoteleostei</taxon>
        <taxon>Acanthomorphata</taxon>
        <taxon>Eupercaria</taxon>
        <taxon>Tetraodontiformes</taxon>
        <taxon>Tetradontoidea</taxon>
        <taxon>Tetraodontidae</taxon>
        <taxon>Takifugu</taxon>
    </lineage>
</organism>
<evidence type="ECO:0000256" key="1">
    <source>
        <dbReference type="ARBA" id="ARBA00004389"/>
    </source>
</evidence>
<feature type="transmembrane region" description="Helical" evidence="9">
    <location>
        <begin position="49"/>
        <end position="71"/>
    </location>
</feature>
<dbReference type="GO" id="GO:0006488">
    <property type="term" value="P:dolichol-linked oligosaccharide biosynthetic process"/>
    <property type="evidence" value="ECO:0007669"/>
    <property type="project" value="InterPro"/>
</dbReference>
<protein>
    <recommendedName>
        <fullName evidence="3">UDP-N-acetylglucosamine transferase subunit ALG14</fullName>
    </recommendedName>
</protein>
<dbReference type="GO" id="GO:0004577">
    <property type="term" value="F:N-acetylglucosaminyldiphosphodolichol N-acetylglucosaminyltransferase activity"/>
    <property type="evidence" value="ECO:0007669"/>
    <property type="project" value="TreeGrafter"/>
</dbReference>
<evidence type="ECO:0000256" key="6">
    <source>
        <dbReference type="ARBA" id="ARBA00022989"/>
    </source>
</evidence>
<keyword evidence="10" id="KW-0808">Transferase</keyword>
<comment type="subcellular location">
    <subcellularLocation>
        <location evidence="1">Endoplasmic reticulum membrane</location>
        <topology evidence="1">Single-pass membrane protein</topology>
    </subcellularLocation>
</comment>
<evidence type="ECO:0000256" key="9">
    <source>
        <dbReference type="SAM" id="Phobius"/>
    </source>
</evidence>
<keyword evidence="6 9" id="KW-1133">Transmembrane helix</keyword>
<proteinExistence type="inferred from homology"/>
<keyword evidence="5" id="KW-0256">Endoplasmic reticulum</keyword>
<evidence type="ECO:0000256" key="3">
    <source>
        <dbReference type="ARBA" id="ARBA00017467"/>
    </source>
</evidence>